<dbReference type="Gene3D" id="1.10.10.1400">
    <property type="entry name" value="Terminase, small subunit, N-terminal DNA-binding domain, HTH motif"/>
    <property type="match status" value="1"/>
</dbReference>
<comment type="caution">
    <text evidence="1">The sequence shown here is derived from an EMBL/GenBank/DDBJ whole genome shotgun (WGS) entry which is preliminary data.</text>
</comment>
<gene>
    <name evidence="1" type="ORF">M8N44_06685</name>
</gene>
<evidence type="ECO:0000313" key="1">
    <source>
        <dbReference type="EMBL" id="MCL6657005.1"/>
    </source>
</evidence>
<name>A0ABT0R7W2_9BACT</name>
<dbReference type="Proteomes" id="UP001202031">
    <property type="component" value="Unassembled WGS sequence"/>
</dbReference>
<proteinExistence type="predicted"/>
<reference evidence="1 2" key="1">
    <citation type="submission" date="2022-03" db="EMBL/GenBank/DDBJ databases">
        <title>Taxonomic description of new species and reclassification of some bacterial strains.</title>
        <authorList>
            <person name="Ndongo S."/>
        </authorList>
    </citation>
    <scope>NUCLEOTIDE SEQUENCE [LARGE SCALE GENOMIC DNA]</scope>
    <source>
        <strain evidence="1 2">Marseille-P6666</strain>
    </source>
</reference>
<dbReference type="EMBL" id="JAMGSI010000001">
    <property type="protein sequence ID" value="MCL6657005.1"/>
    <property type="molecule type" value="Genomic_DNA"/>
</dbReference>
<accession>A0ABT0R7W2</accession>
<organism evidence="1 2">
    <name type="scientific">Akkermansia massiliensis</name>
    <dbReference type="NCBI Taxonomy" id="2927224"/>
    <lineage>
        <taxon>Bacteria</taxon>
        <taxon>Pseudomonadati</taxon>
        <taxon>Verrucomicrobiota</taxon>
        <taxon>Verrucomicrobiia</taxon>
        <taxon>Verrucomicrobiales</taxon>
        <taxon>Akkermansiaceae</taxon>
        <taxon>Akkermansia</taxon>
    </lineage>
</organism>
<protein>
    <submittedName>
        <fullName evidence="1">Terminase small subunit</fullName>
    </submittedName>
</protein>
<dbReference type="GeneID" id="84023540"/>
<dbReference type="InterPro" id="IPR038713">
    <property type="entry name" value="Terminase_Gp1_N_sf"/>
</dbReference>
<keyword evidence="2" id="KW-1185">Reference proteome</keyword>
<sequence length="165" mass="18448">MKREGNKSRTTEKKKEFARLLVDGKLSKADAYRKAYKRKDMSNEAASKAASRLSKDAEIVRMIDELNAQLNKSAVLTKQERMEWLSRVVTTPIGDIDNTSELCQESSIDENGMKFKMPSKIAAIAELNKMDGAYAPEKMKVDAGENFMILLASLPFDPPVKSGKK</sequence>
<evidence type="ECO:0000313" key="2">
    <source>
        <dbReference type="Proteomes" id="UP001202031"/>
    </source>
</evidence>
<dbReference type="RefSeq" id="WP_215709513.1">
    <property type="nucleotide sequence ID" value="NZ_CP072027.1"/>
</dbReference>